<reference evidence="2" key="1">
    <citation type="submission" date="2022-12" db="EMBL/GenBank/DDBJ databases">
        <authorList>
            <person name="Alioto T."/>
            <person name="Alioto T."/>
            <person name="Gomez Garrido J."/>
        </authorList>
    </citation>
    <scope>NUCLEOTIDE SEQUENCE</scope>
</reference>
<feature type="region of interest" description="Disordered" evidence="1">
    <location>
        <begin position="20"/>
        <end position="49"/>
    </location>
</feature>
<accession>A0AA35K283</accession>
<evidence type="ECO:0000313" key="2">
    <source>
        <dbReference type="EMBL" id="CAI5769482.1"/>
    </source>
</evidence>
<gene>
    <name evidence="2" type="ORF">PODLI_1B005911</name>
</gene>
<sequence>MPVCVCLACASFPPALPGAPGFRRPPIRREAHDGKPGVGQLRGAATRSSDWRPLSLQHRIQWQRVLGHS</sequence>
<organism evidence="2 3">
    <name type="scientific">Podarcis lilfordi</name>
    <name type="common">Lilford's wall lizard</name>
    <dbReference type="NCBI Taxonomy" id="74358"/>
    <lineage>
        <taxon>Eukaryota</taxon>
        <taxon>Metazoa</taxon>
        <taxon>Chordata</taxon>
        <taxon>Craniata</taxon>
        <taxon>Vertebrata</taxon>
        <taxon>Euteleostomi</taxon>
        <taxon>Lepidosauria</taxon>
        <taxon>Squamata</taxon>
        <taxon>Bifurcata</taxon>
        <taxon>Unidentata</taxon>
        <taxon>Episquamata</taxon>
        <taxon>Laterata</taxon>
        <taxon>Lacertibaenia</taxon>
        <taxon>Lacertidae</taxon>
        <taxon>Podarcis</taxon>
    </lineage>
</organism>
<keyword evidence="3" id="KW-1185">Reference proteome</keyword>
<dbReference type="EMBL" id="OX395128">
    <property type="protein sequence ID" value="CAI5769482.1"/>
    <property type="molecule type" value="Genomic_DNA"/>
</dbReference>
<name>A0AA35K283_9SAUR</name>
<evidence type="ECO:0000313" key="3">
    <source>
        <dbReference type="Proteomes" id="UP001178461"/>
    </source>
</evidence>
<protein>
    <submittedName>
        <fullName evidence="2">Uncharacterized protein</fullName>
    </submittedName>
</protein>
<evidence type="ECO:0000256" key="1">
    <source>
        <dbReference type="SAM" id="MobiDB-lite"/>
    </source>
</evidence>
<dbReference type="AlphaFoldDB" id="A0AA35K283"/>
<proteinExistence type="predicted"/>
<dbReference type="Proteomes" id="UP001178461">
    <property type="component" value="Chromosome 3"/>
</dbReference>